<dbReference type="SUPFAM" id="SSF47413">
    <property type="entry name" value="lambda repressor-like DNA-binding domains"/>
    <property type="match status" value="1"/>
</dbReference>
<evidence type="ECO:0000313" key="2">
    <source>
        <dbReference type="EMBL" id="ASG21964.1"/>
    </source>
</evidence>
<dbReference type="Proteomes" id="UP000197153">
    <property type="component" value="Chromosome 1"/>
</dbReference>
<dbReference type="InterPro" id="IPR001387">
    <property type="entry name" value="Cro/C1-type_HTH"/>
</dbReference>
<gene>
    <name evidence="2" type="ORF">Y958_11495</name>
</gene>
<evidence type="ECO:0000313" key="3">
    <source>
        <dbReference type="Proteomes" id="UP000197153"/>
    </source>
</evidence>
<reference evidence="2 3" key="1">
    <citation type="submission" date="2017-06" db="EMBL/GenBank/DDBJ databases">
        <title>Complete genome sequence of Nitrospirillum amazonense strain CBAmC, an endophytic nitrogen-fixing and plant growth-promoting bacterium, isolated from sugarcane.</title>
        <authorList>
            <person name="Schwab S."/>
            <person name="dos Santos Teixeira K.R."/>
            <person name="Simoes Araujo J.L."/>
            <person name="Soares Vidal M."/>
            <person name="Borges de Freitas H.R."/>
            <person name="Rivello Crivelaro A.L."/>
            <person name="Bueno de Camargo Nunes A."/>
            <person name="dos Santos C.M."/>
            <person name="Palmeira da Silva Rosa D."/>
            <person name="da Silva Padilha D."/>
            <person name="da Silva E."/>
            <person name="Araujo Terra L."/>
            <person name="Soares Mendes V."/>
            <person name="Farinelli L."/>
            <person name="Magalhaes Cruz L."/>
            <person name="Baldani J.I."/>
        </authorList>
    </citation>
    <scope>NUCLEOTIDE SEQUENCE [LARGE SCALE GENOMIC DNA]</scope>
    <source>
        <strain evidence="2 3">CBAmC</strain>
    </source>
</reference>
<dbReference type="PROSITE" id="PS50943">
    <property type="entry name" value="HTH_CROC1"/>
    <property type="match status" value="1"/>
</dbReference>
<evidence type="ECO:0000259" key="1">
    <source>
        <dbReference type="PROSITE" id="PS50943"/>
    </source>
</evidence>
<dbReference type="Pfam" id="PF01381">
    <property type="entry name" value="HTH_3"/>
    <property type="match status" value="1"/>
</dbReference>
<dbReference type="SMART" id="SM00530">
    <property type="entry name" value="HTH_XRE"/>
    <property type="match status" value="1"/>
</dbReference>
<feature type="domain" description="HTH cro/C1-type" evidence="1">
    <location>
        <begin position="2"/>
        <end position="48"/>
    </location>
</feature>
<dbReference type="CDD" id="cd00093">
    <property type="entry name" value="HTH_XRE"/>
    <property type="match status" value="1"/>
</dbReference>
<dbReference type="InterPro" id="IPR010982">
    <property type="entry name" value="Lambda_DNA-bd_dom_sf"/>
</dbReference>
<proteinExistence type="predicted"/>
<dbReference type="AlphaFoldDB" id="A0A248JUR7"/>
<dbReference type="Gene3D" id="1.10.260.40">
    <property type="entry name" value="lambda repressor-like DNA-binding domains"/>
    <property type="match status" value="1"/>
</dbReference>
<protein>
    <submittedName>
        <fullName evidence="2">Transcriptional regulator</fullName>
    </submittedName>
</protein>
<keyword evidence="3" id="KW-1185">Reference proteome</keyword>
<accession>A0A248JUR7</accession>
<sequence length="109" mass="11911">MGMSQEKMGEAIGVAFQQVQKYEKGANRVSASMLWQLSRVLDVPVSFFMDGFDTATPPSDGFDRFRGSLEIARVYNQLPPNLQDYMLDAGKALLRSANAVTSTATDLAA</sequence>
<dbReference type="KEGG" id="nao:Y958_11495"/>
<name>A0A248JUR7_9PROT</name>
<organism evidence="2 3">
    <name type="scientific">Nitrospirillum viridazoti CBAmc</name>
    <dbReference type="NCBI Taxonomy" id="1441467"/>
    <lineage>
        <taxon>Bacteria</taxon>
        <taxon>Pseudomonadati</taxon>
        <taxon>Pseudomonadota</taxon>
        <taxon>Alphaproteobacteria</taxon>
        <taxon>Rhodospirillales</taxon>
        <taxon>Azospirillaceae</taxon>
        <taxon>Nitrospirillum</taxon>
        <taxon>Nitrospirillum viridazoti</taxon>
    </lineage>
</organism>
<dbReference type="EMBL" id="CP022110">
    <property type="protein sequence ID" value="ASG21964.1"/>
    <property type="molecule type" value="Genomic_DNA"/>
</dbReference>
<dbReference type="GO" id="GO:0003677">
    <property type="term" value="F:DNA binding"/>
    <property type="evidence" value="ECO:0007669"/>
    <property type="project" value="InterPro"/>
</dbReference>